<dbReference type="Pfam" id="PF02838">
    <property type="entry name" value="Glyco_hydro_20b"/>
    <property type="match status" value="1"/>
</dbReference>
<evidence type="ECO:0000256" key="2">
    <source>
        <dbReference type="ARBA" id="ARBA00006285"/>
    </source>
</evidence>
<evidence type="ECO:0000256" key="4">
    <source>
        <dbReference type="ARBA" id="ARBA00022801"/>
    </source>
</evidence>
<evidence type="ECO:0000313" key="10">
    <source>
        <dbReference type="Proteomes" id="UP000646484"/>
    </source>
</evidence>
<evidence type="ECO:0000256" key="5">
    <source>
        <dbReference type="ARBA" id="ARBA00023295"/>
    </source>
</evidence>
<gene>
    <name evidence="9" type="ORF">H8S64_08020</name>
</gene>
<dbReference type="PANTHER" id="PTHR22600">
    <property type="entry name" value="BETA-HEXOSAMINIDASE"/>
    <property type="match status" value="1"/>
</dbReference>
<dbReference type="Gene3D" id="3.30.379.10">
    <property type="entry name" value="Chitobiase/beta-hexosaminidase domain 2-like"/>
    <property type="match status" value="1"/>
</dbReference>
<organism evidence="9 10">
    <name type="scientific">Butyricimonas hominis</name>
    <dbReference type="NCBI Taxonomy" id="2763032"/>
    <lineage>
        <taxon>Bacteria</taxon>
        <taxon>Pseudomonadati</taxon>
        <taxon>Bacteroidota</taxon>
        <taxon>Bacteroidia</taxon>
        <taxon>Bacteroidales</taxon>
        <taxon>Odoribacteraceae</taxon>
        <taxon>Butyricimonas</taxon>
    </lineage>
</organism>
<evidence type="ECO:0000256" key="1">
    <source>
        <dbReference type="ARBA" id="ARBA00001231"/>
    </source>
</evidence>
<dbReference type="Proteomes" id="UP000646484">
    <property type="component" value="Unassembled WGS sequence"/>
</dbReference>
<comment type="caution">
    <text evidence="9">The sequence shown here is derived from an EMBL/GenBank/DDBJ whole genome shotgun (WGS) entry which is preliminary data.</text>
</comment>
<dbReference type="InterPro" id="IPR029018">
    <property type="entry name" value="Hex-like_dom2"/>
</dbReference>
<sequence length="544" mass="61265">MKKINLVSIVVLCIILLAGCAGEPNQEVNIIPQPQSVAVEDGGFKLSPKTVINVVQGAEDLTPACTFLSTLTEKSFGTPLKIEKGAAKSNAVNITVDPSMKADAYELTVSENAIHIQGGSSKAVFYAMQSLRQMMPVGMEKGEKMNKIRIQNVRIQDEPRLGYRGTMLDVCRHFFTVDEVKTFIDMLALHKLSVFHWHLTDDQGWRIEIKKYPELTRIGSQRKQTVIGKNTGKYDGKPYGPYFFTQEEIKDVIQYAADRYITIIPEIELPGHALAALATYPELGCTGGPYEVCQMWGVFPEVFCPGNEKTFEFWEGVLTEVAELFPSDIIHIGGDECPRDEWKKCKKCQARMKKENMKEEYELQNYVVHRIESFLKTKGKRIIGWDEILEGDVSKTAIVMSWRGKSGGIAGAKRGNEVIMVPNDYAYFDYYQAKPVENEPFGIGGYVPVKKVYSLDPTEGLTPEEAAKIIGVQANLWAEYITTFSHAQYMLLPRMAALSEVAWTPQARRDYSGFLNRAKLLTQRYDALGYNFAKHILQEPKTNE</sequence>
<accession>A0ABR7CZD9</accession>
<dbReference type="Pfam" id="PF00728">
    <property type="entry name" value="Glyco_hydro_20"/>
    <property type="match status" value="1"/>
</dbReference>
<comment type="similarity">
    <text evidence="2">Belongs to the glycosyl hydrolase 20 family.</text>
</comment>
<evidence type="ECO:0000313" key="9">
    <source>
        <dbReference type="EMBL" id="MBC5621041.1"/>
    </source>
</evidence>
<protein>
    <recommendedName>
        <fullName evidence="3">beta-N-acetylhexosaminidase</fullName>
        <ecNumber evidence="3">3.2.1.52</ecNumber>
    </recommendedName>
</protein>
<keyword evidence="4" id="KW-0378">Hydrolase</keyword>
<name>A0ABR7CZD9_9BACT</name>
<dbReference type="RefSeq" id="WP_186975670.1">
    <property type="nucleotide sequence ID" value="NZ_JACOOH010000003.1"/>
</dbReference>
<evidence type="ECO:0000259" key="8">
    <source>
        <dbReference type="Pfam" id="PF02838"/>
    </source>
</evidence>
<dbReference type="PRINTS" id="PR00738">
    <property type="entry name" value="GLHYDRLASE20"/>
</dbReference>
<dbReference type="InterPro" id="IPR015883">
    <property type="entry name" value="Glyco_hydro_20_cat"/>
</dbReference>
<keyword evidence="5" id="KW-0326">Glycosidase</keyword>
<keyword evidence="10" id="KW-1185">Reference proteome</keyword>
<feature type="signal peptide" evidence="6">
    <location>
        <begin position="1"/>
        <end position="23"/>
    </location>
</feature>
<evidence type="ECO:0000259" key="7">
    <source>
        <dbReference type="Pfam" id="PF00728"/>
    </source>
</evidence>
<dbReference type="SUPFAM" id="SSF55545">
    <property type="entry name" value="beta-N-acetylhexosaminidase-like domain"/>
    <property type="match status" value="1"/>
</dbReference>
<evidence type="ECO:0000256" key="6">
    <source>
        <dbReference type="SAM" id="SignalP"/>
    </source>
</evidence>
<dbReference type="CDD" id="cd06563">
    <property type="entry name" value="GH20_chitobiase-like"/>
    <property type="match status" value="1"/>
</dbReference>
<dbReference type="InterPro" id="IPR017853">
    <property type="entry name" value="GH"/>
</dbReference>
<dbReference type="EC" id="3.2.1.52" evidence="3"/>
<dbReference type="SUPFAM" id="SSF51445">
    <property type="entry name" value="(Trans)glycosidases"/>
    <property type="match status" value="1"/>
</dbReference>
<dbReference type="InterPro" id="IPR015882">
    <property type="entry name" value="HEX_bac_N"/>
</dbReference>
<proteinExistence type="inferred from homology"/>
<dbReference type="PANTHER" id="PTHR22600:SF57">
    <property type="entry name" value="BETA-N-ACETYLHEXOSAMINIDASE"/>
    <property type="match status" value="1"/>
</dbReference>
<dbReference type="EMBL" id="JACOOH010000003">
    <property type="protein sequence ID" value="MBC5621041.1"/>
    <property type="molecule type" value="Genomic_DNA"/>
</dbReference>
<dbReference type="InterPro" id="IPR025705">
    <property type="entry name" value="Beta_hexosaminidase_sua/sub"/>
</dbReference>
<reference evidence="9 10" key="1">
    <citation type="submission" date="2020-08" db="EMBL/GenBank/DDBJ databases">
        <title>Genome public.</title>
        <authorList>
            <person name="Liu C."/>
            <person name="Sun Q."/>
        </authorList>
    </citation>
    <scope>NUCLEOTIDE SEQUENCE [LARGE SCALE GENOMIC DNA]</scope>
    <source>
        <strain evidence="9 10">NSJ-56</strain>
    </source>
</reference>
<comment type="catalytic activity">
    <reaction evidence="1">
        <text>Hydrolysis of terminal non-reducing N-acetyl-D-hexosamine residues in N-acetyl-beta-D-hexosaminides.</text>
        <dbReference type="EC" id="3.2.1.52"/>
    </reaction>
</comment>
<keyword evidence="6" id="KW-0732">Signal</keyword>
<dbReference type="PROSITE" id="PS51257">
    <property type="entry name" value="PROKAR_LIPOPROTEIN"/>
    <property type="match status" value="1"/>
</dbReference>
<feature type="domain" description="Beta-hexosaminidase bacterial type N-terminal" evidence="8">
    <location>
        <begin position="28"/>
        <end position="157"/>
    </location>
</feature>
<dbReference type="Gene3D" id="3.20.20.80">
    <property type="entry name" value="Glycosidases"/>
    <property type="match status" value="1"/>
</dbReference>
<evidence type="ECO:0000256" key="3">
    <source>
        <dbReference type="ARBA" id="ARBA00012663"/>
    </source>
</evidence>
<dbReference type="PIRSF" id="PIRSF001093">
    <property type="entry name" value="B-hxosamndse_ab_euk"/>
    <property type="match status" value="1"/>
</dbReference>
<feature type="domain" description="Glycoside hydrolase family 20 catalytic" evidence="7">
    <location>
        <begin position="163"/>
        <end position="505"/>
    </location>
</feature>
<feature type="chain" id="PRO_5046814515" description="beta-N-acetylhexosaminidase" evidence="6">
    <location>
        <begin position="24"/>
        <end position="544"/>
    </location>
</feature>